<organism evidence="1">
    <name type="scientific">Arundo donax</name>
    <name type="common">Giant reed</name>
    <name type="synonym">Donax arundinaceus</name>
    <dbReference type="NCBI Taxonomy" id="35708"/>
    <lineage>
        <taxon>Eukaryota</taxon>
        <taxon>Viridiplantae</taxon>
        <taxon>Streptophyta</taxon>
        <taxon>Embryophyta</taxon>
        <taxon>Tracheophyta</taxon>
        <taxon>Spermatophyta</taxon>
        <taxon>Magnoliopsida</taxon>
        <taxon>Liliopsida</taxon>
        <taxon>Poales</taxon>
        <taxon>Poaceae</taxon>
        <taxon>PACMAD clade</taxon>
        <taxon>Arundinoideae</taxon>
        <taxon>Arundineae</taxon>
        <taxon>Arundo</taxon>
    </lineage>
</organism>
<name>A0A0A8ZWR6_ARUDO</name>
<protein>
    <submittedName>
        <fullName evidence="1">Uncharacterized protein</fullName>
    </submittedName>
</protein>
<accession>A0A0A8ZWR6</accession>
<proteinExistence type="predicted"/>
<evidence type="ECO:0000313" key="1">
    <source>
        <dbReference type="EMBL" id="JAD42153.1"/>
    </source>
</evidence>
<dbReference type="AlphaFoldDB" id="A0A0A8ZWR6"/>
<reference evidence="1" key="2">
    <citation type="journal article" date="2015" name="Data Brief">
        <title>Shoot transcriptome of the giant reed, Arundo donax.</title>
        <authorList>
            <person name="Barrero R.A."/>
            <person name="Guerrero F.D."/>
            <person name="Moolhuijzen P."/>
            <person name="Goolsby J.A."/>
            <person name="Tidwell J."/>
            <person name="Bellgard S.E."/>
            <person name="Bellgard M.I."/>
        </authorList>
    </citation>
    <scope>NUCLEOTIDE SEQUENCE</scope>
    <source>
        <tissue evidence="1">Shoot tissue taken approximately 20 cm above the soil surface</tissue>
    </source>
</reference>
<dbReference type="EMBL" id="GBRH01255742">
    <property type="protein sequence ID" value="JAD42153.1"/>
    <property type="molecule type" value="Transcribed_RNA"/>
</dbReference>
<sequence length="45" mass="5127">MLHYILCISYFLLWDDGLYTIICNICAFIVLQAKSDPGTGFHSMV</sequence>
<reference evidence="1" key="1">
    <citation type="submission" date="2014-09" db="EMBL/GenBank/DDBJ databases">
        <authorList>
            <person name="Magalhaes I.L.F."/>
            <person name="Oliveira U."/>
            <person name="Santos F.R."/>
            <person name="Vidigal T.H.D.A."/>
            <person name="Brescovit A.D."/>
            <person name="Santos A.J."/>
        </authorList>
    </citation>
    <scope>NUCLEOTIDE SEQUENCE</scope>
    <source>
        <tissue evidence="1">Shoot tissue taken approximately 20 cm above the soil surface</tissue>
    </source>
</reference>